<protein>
    <submittedName>
        <fullName evidence="2">Uncharacterized protein</fullName>
    </submittedName>
</protein>
<proteinExistence type="predicted"/>
<evidence type="ECO:0000256" key="1">
    <source>
        <dbReference type="SAM" id="Phobius"/>
    </source>
</evidence>
<gene>
    <name evidence="2" type="ORF">METZ01_LOCUS430828</name>
</gene>
<dbReference type="EMBL" id="UINC01172741">
    <property type="protein sequence ID" value="SVD77974.1"/>
    <property type="molecule type" value="Genomic_DNA"/>
</dbReference>
<organism evidence="2">
    <name type="scientific">marine metagenome</name>
    <dbReference type="NCBI Taxonomy" id="408172"/>
    <lineage>
        <taxon>unclassified sequences</taxon>
        <taxon>metagenomes</taxon>
        <taxon>ecological metagenomes</taxon>
    </lineage>
</organism>
<reference evidence="2" key="1">
    <citation type="submission" date="2018-05" db="EMBL/GenBank/DDBJ databases">
        <authorList>
            <person name="Lanie J.A."/>
            <person name="Ng W.-L."/>
            <person name="Kazmierczak K.M."/>
            <person name="Andrzejewski T.M."/>
            <person name="Davidsen T.M."/>
            <person name="Wayne K.J."/>
            <person name="Tettelin H."/>
            <person name="Glass J.I."/>
            <person name="Rusch D."/>
            <person name="Podicherti R."/>
            <person name="Tsui H.-C.T."/>
            <person name="Winkler M.E."/>
        </authorList>
    </citation>
    <scope>NUCLEOTIDE SEQUENCE</scope>
</reference>
<name>A0A382Y445_9ZZZZ</name>
<dbReference type="AlphaFoldDB" id="A0A382Y445"/>
<sequence>MRLLFLLLIYGKMKKLWAKIPSKYQGSLSGVFLFLLVTWSVWDKTRY</sequence>
<keyword evidence="1" id="KW-0472">Membrane</keyword>
<evidence type="ECO:0000313" key="2">
    <source>
        <dbReference type="EMBL" id="SVD77974.1"/>
    </source>
</evidence>
<keyword evidence="1" id="KW-1133">Transmembrane helix</keyword>
<keyword evidence="1" id="KW-0812">Transmembrane</keyword>
<feature type="transmembrane region" description="Helical" evidence="1">
    <location>
        <begin position="24"/>
        <end position="42"/>
    </location>
</feature>
<accession>A0A382Y445</accession>